<comment type="caution">
    <text evidence="3">The sequence shown here is derived from an EMBL/GenBank/DDBJ whole genome shotgun (WGS) entry which is preliminary data.</text>
</comment>
<keyword evidence="2" id="KW-1133">Transmembrane helix</keyword>
<feature type="compositionally biased region" description="Polar residues" evidence="1">
    <location>
        <begin position="441"/>
        <end position="454"/>
    </location>
</feature>
<dbReference type="EMBL" id="MPGH01000109">
    <property type="protein sequence ID" value="OLN86818.1"/>
    <property type="molecule type" value="Genomic_DNA"/>
</dbReference>
<feature type="region of interest" description="Disordered" evidence="1">
    <location>
        <begin position="1"/>
        <end position="49"/>
    </location>
</feature>
<keyword evidence="2" id="KW-0472">Membrane</keyword>
<dbReference type="STRING" id="708187.A0A1Q8RR66"/>
<proteinExistence type="predicted"/>
<sequence length="893" mass="98725">MPNKEVFKECPSKRSITPNRSLYDSFGEAHRHIAPPTPKIPTEAELTDESYLTPEQVEAVLKDFNRPRSTKQENSSQQPRYEQPCAPGTENQPGQNSKVTNPSSPSVFEFQTRTTDPSSSSSTVSRQKTPDQCHRSSAYLLHPGVENAFIDDSKATNLPAPSASAPRNVETDQFAQDDESSWVSEDDHAFVNFSGSSLHELDNNSNLHDPAGDPFANQHGAADFPNASSFYPDENIASEQDSTDDEFALDRIKLGPQSSPAIGLSPILPPPNTSSHGNQSHQESQSHVDDVVKKQYASDHFEATYLSGENGTQYPIFIDRGVLPPPSIPASQPLSTSRHLSTSLRSVESMSNYDDEPHDISEGRFVGQTKSNDTVSRLNPFHAFSAASSHTSDYQAESAEPEVDKVFLRPQAEKEVSRALRRATGLSQPSSGLIVGRTRPSRSYASQASPCQTRNDQKEESFYHAPAIQPKWKVHKSGIKITVAPSSSANDEVYMEETQPYITLDNTNMATMASSEADERAAEDAHDWQTVTEDRLEVGPLGRVVSGSSIANYSDQHLVHGRREDWWNDPMLSSVIPPGPSTPFPALPATAMARGTKRHQDEWEDIELRDIQPRRGSANSEWECNQSRGSMPEDFRHFANMQGPIRLVPRDYAARRQAIRRASGLEDQTLTGRVLSPSLPPSSLSYQSRYPLTASRKDSTRSLFSLINNPYFDYHGRFVQQELETPFQQPPSEFYSSSLGWRGTAQVGASTASTPALRRKTARRALSPHLYSHEVMARQRAMDAVRHIGGRGTDSELADMAATVRDQPLSEGARRRQATFYIVAMAVSFPVPLFAVAVFWWAADKILLQLTGGECSGLSYHQRRNLRIMMLCGFGLWGLGVIGGLIALVALRP</sequence>
<feature type="compositionally biased region" description="Polar residues" evidence="1">
    <location>
        <begin position="89"/>
        <end position="111"/>
    </location>
</feature>
<feature type="region of interest" description="Disordered" evidence="1">
    <location>
        <begin position="428"/>
        <end position="458"/>
    </location>
</feature>
<evidence type="ECO:0000313" key="3">
    <source>
        <dbReference type="EMBL" id="OLN86818.1"/>
    </source>
</evidence>
<dbReference type="Proteomes" id="UP000186583">
    <property type="component" value="Unassembled WGS sequence"/>
</dbReference>
<organism evidence="3 4">
    <name type="scientific">Colletotrichum chlorophyti</name>
    <dbReference type="NCBI Taxonomy" id="708187"/>
    <lineage>
        <taxon>Eukaryota</taxon>
        <taxon>Fungi</taxon>
        <taxon>Dikarya</taxon>
        <taxon>Ascomycota</taxon>
        <taxon>Pezizomycotina</taxon>
        <taxon>Sordariomycetes</taxon>
        <taxon>Hypocreomycetidae</taxon>
        <taxon>Glomerellales</taxon>
        <taxon>Glomerellaceae</taxon>
        <taxon>Colletotrichum</taxon>
    </lineage>
</organism>
<dbReference type="AlphaFoldDB" id="A0A1Q8RR66"/>
<name>A0A1Q8RR66_9PEZI</name>
<dbReference type="OrthoDB" id="5353066at2759"/>
<protein>
    <submittedName>
        <fullName evidence="3">Uncharacterized protein</fullName>
    </submittedName>
</protein>
<gene>
    <name evidence="3" type="ORF">CCHL11_07821</name>
</gene>
<feature type="compositionally biased region" description="Low complexity" evidence="1">
    <location>
        <begin position="112"/>
        <end position="125"/>
    </location>
</feature>
<feature type="region of interest" description="Disordered" evidence="1">
    <location>
        <begin position="61"/>
        <end position="140"/>
    </location>
</feature>
<feature type="compositionally biased region" description="Polar residues" evidence="1">
    <location>
        <begin position="273"/>
        <end position="283"/>
    </location>
</feature>
<keyword evidence="4" id="KW-1185">Reference proteome</keyword>
<feature type="region of interest" description="Disordered" evidence="1">
    <location>
        <begin position="152"/>
        <end position="182"/>
    </location>
</feature>
<feature type="compositionally biased region" description="Basic and acidic residues" evidence="1">
    <location>
        <begin position="1"/>
        <end position="12"/>
    </location>
</feature>
<reference evidence="3 4" key="1">
    <citation type="submission" date="2016-11" db="EMBL/GenBank/DDBJ databases">
        <title>Draft Genome Assembly of Colletotrichum chlorophyti a pathogen of herbaceous plants.</title>
        <authorList>
            <person name="Gan P."/>
            <person name="Narusaka M."/>
            <person name="Tsushima A."/>
            <person name="Narusaka Y."/>
            <person name="Takano Y."/>
            <person name="Shirasu K."/>
        </authorList>
    </citation>
    <scope>NUCLEOTIDE SEQUENCE [LARGE SCALE GENOMIC DNA]</scope>
    <source>
        <strain evidence="3 4">NTL11</strain>
    </source>
</reference>
<feature type="region of interest" description="Disordered" evidence="1">
    <location>
        <begin position="200"/>
        <end position="244"/>
    </location>
</feature>
<evidence type="ECO:0000313" key="4">
    <source>
        <dbReference type="Proteomes" id="UP000186583"/>
    </source>
</evidence>
<feature type="region of interest" description="Disordered" evidence="1">
    <location>
        <begin position="258"/>
        <end position="289"/>
    </location>
</feature>
<evidence type="ECO:0000256" key="2">
    <source>
        <dbReference type="SAM" id="Phobius"/>
    </source>
</evidence>
<keyword evidence="2" id="KW-0812">Transmembrane</keyword>
<feature type="transmembrane region" description="Helical" evidence="2">
    <location>
        <begin position="818"/>
        <end position="842"/>
    </location>
</feature>
<accession>A0A1Q8RR66</accession>
<evidence type="ECO:0000256" key="1">
    <source>
        <dbReference type="SAM" id="MobiDB-lite"/>
    </source>
</evidence>
<feature type="transmembrane region" description="Helical" evidence="2">
    <location>
        <begin position="868"/>
        <end position="891"/>
    </location>
</feature>